<evidence type="ECO:0000256" key="2">
    <source>
        <dbReference type="ARBA" id="ARBA00022643"/>
    </source>
</evidence>
<evidence type="ECO:0000256" key="3">
    <source>
        <dbReference type="ARBA" id="ARBA00022991"/>
    </source>
</evidence>
<evidence type="ECO:0000313" key="7">
    <source>
        <dbReference type="EMBL" id="KPA90367.1"/>
    </source>
</evidence>
<dbReference type="PATRIC" id="fig|50340.43.peg.472"/>
<dbReference type="InterPro" id="IPR000014">
    <property type="entry name" value="PAS"/>
</dbReference>
<comment type="caution">
    <text evidence="7">The sequence shown here is derived from an EMBL/GenBank/DDBJ whole genome shotgun (WGS) entry which is preliminary data.</text>
</comment>
<gene>
    <name evidence="7" type="ORF">PF66_03175</name>
</gene>
<protein>
    <submittedName>
        <fullName evidence="7">PAS domain S-box</fullName>
    </submittedName>
</protein>
<dbReference type="InterPro" id="IPR035965">
    <property type="entry name" value="PAS-like_dom_sf"/>
</dbReference>
<dbReference type="Gene3D" id="3.30.450.20">
    <property type="entry name" value="PAS domain"/>
    <property type="match status" value="1"/>
</dbReference>
<keyword evidence="2" id="KW-0288">FMN</keyword>
<keyword evidence="1" id="KW-0285">Flavoprotein</keyword>
<evidence type="ECO:0000259" key="6">
    <source>
        <dbReference type="PROSITE" id="PS50113"/>
    </source>
</evidence>
<dbReference type="PROSITE" id="PS50113">
    <property type="entry name" value="PAC"/>
    <property type="match status" value="1"/>
</dbReference>
<dbReference type="STRING" id="50340.PF66_03175"/>
<feature type="coiled-coil region" evidence="4">
    <location>
        <begin position="122"/>
        <end position="149"/>
    </location>
</feature>
<dbReference type="PROSITE" id="PS50112">
    <property type="entry name" value="PAS"/>
    <property type="match status" value="1"/>
</dbReference>
<dbReference type="PANTHER" id="PTHR47429:SF2">
    <property type="entry name" value="PROTEIN TWIN LOV 1"/>
    <property type="match status" value="1"/>
</dbReference>
<evidence type="ECO:0000256" key="4">
    <source>
        <dbReference type="SAM" id="Coils"/>
    </source>
</evidence>
<keyword evidence="3" id="KW-0157">Chromophore</keyword>
<name>A0A0M9GG56_9PSED</name>
<keyword evidence="4" id="KW-0175">Coiled coil</keyword>
<dbReference type="Proteomes" id="UP000037931">
    <property type="component" value="Unassembled WGS sequence"/>
</dbReference>
<proteinExistence type="predicted"/>
<dbReference type="NCBIfam" id="TIGR00229">
    <property type="entry name" value="sensory_box"/>
    <property type="match status" value="1"/>
</dbReference>
<dbReference type="AlphaFoldDB" id="A0A0M9GG56"/>
<dbReference type="EMBL" id="JSYZ01000010">
    <property type="protein sequence ID" value="KPA90367.1"/>
    <property type="molecule type" value="Genomic_DNA"/>
</dbReference>
<dbReference type="RefSeq" id="WP_054063180.1">
    <property type="nucleotide sequence ID" value="NZ_JSYZ01000010.1"/>
</dbReference>
<accession>A0A0M9GG56</accession>
<dbReference type="SUPFAM" id="SSF55785">
    <property type="entry name" value="PYP-like sensor domain (PAS domain)"/>
    <property type="match status" value="1"/>
</dbReference>
<evidence type="ECO:0000259" key="5">
    <source>
        <dbReference type="PROSITE" id="PS50112"/>
    </source>
</evidence>
<dbReference type="OrthoDB" id="7991996at2"/>
<keyword evidence="8" id="KW-1185">Reference proteome</keyword>
<feature type="domain" description="PAC" evidence="6">
    <location>
        <begin position="79"/>
        <end position="131"/>
    </location>
</feature>
<reference evidence="7 8" key="1">
    <citation type="journal article" date="2015" name="PLoS ONE">
        <title>Rice-Infecting Pseudomonas Genomes Are Highly Accessorized and Harbor Multiple Putative Virulence Mechanisms to Cause Sheath Brown Rot.</title>
        <authorList>
            <person name="Quibod I.L."/>
            <person name="Grande G."/>
            <person name="Oreiro E.G."/>
            <person name="Borja F.N."/>
            <person name="Dossa G.S."/>
            <person name="Mauleon R."/>
            <person name="Cruz C.V."/>
            <person name="Oliva R."/>
        </authorList>
    </citation>
    <scope>NUCLEOTIDE SEQUENCE [LARGE SCALE GENOMIC DNA]</scope>
    <source>
        <strain evidence="7 8">IRRI 6609</strain>
    </source>
</reference>
<sequence length="162" mass="18822">MIDAELLKLMIESSNDGIVVAEQEGDEHILIYANQAFQHLTGYSIDDTLYQDCRFLQGDDRDQPGIAAIREAIKNFQPCRHIIRNYRKDGRVFWNELSITPVFNDEDQLTYYIGIQKDVTVQVEASERARQLEAEVEDLKIQLARLQRSISSTYRAIEKRQK</sequence>
<dbReference type="PANTHER" id="PTHR47429">
    <property type="entry name" value="PROTEIN TWIN LOV 1"/>
    <property type="match status" value="1"/>
</dbReference>
<evidence type="ECO:0000313" key="8">
    <source>
        <dbReference type="Proteomes" id="UP000037931"/>
    </source>
</evidence>
<dbReference type="Pfam" id="PF13426">
    <property type="entry name" value="PAS_9"/>
    <property type="match status" value="1"/>
</dbReference>
<dbReference type="SMART" id="SM00086">
    <property type="entry name" value="PAC"/>
    <property type="match status" value="1"/>
</dbReference>
<evidence type="ECO:0000256" key="1">
    <source>
        <dbReference type="ARBA" id="ARBA00022630"/>
    </source>
</evidence>
<dbReference type="CDD" id="cd00130">
    <property type="entry name" value="PAS"/>
    <property type="match status" value="1"/>
</dbReference>
<organism evidence="7 8">
    <name type="scientific">Pseudomonas asplenii</name>
    <dbReference type="NCBI Taxonomy" id="53407"/>
    <lineage>
        <taxon>Bacteria</taxon>
        <taxon>Pseudomonadati</taxon>
        <taxon>Pseudomonadota</taxon>
        <taxon>Gammaproteobacteria</taxon>
        <taxon>Pseudomonadales</taxon>
        <taxon>Pseudomonadaceae</taxon>
        <taxon>Pseudomonas</taxon>
    </lineage>
</organism>
<dbReference type="InterPro" id="IPR001610">
    <property type="entry name" value="PAC"/>
</dbReference>
<feature type="domain" description="PAS" evidence="5">
    <location>
        <begin position="3"/>
        <end position="49"/>
    </location>
</feature>
<dbReference type="InterPro" id="IPR000700">
    <property type="entry name" value="PAS-assoc_C"/>
</dbReference>